<reference evidence="4" key="1">
    <citation type="submission" date="2016-06" db="UniProtKB">
        <authorList>
            <consortium name="WormBaseParasite"/>
        </authorList>
    </citation>
    <scope>IDENTIFICATION</scope>
</reference>
<dbReference type="WBParaSite" id="SSLN_0001340501-mRNA-1">
    <property type="protein sequence ID" value="SSLN_0001340501-mRNA-1"/>
    <property type="gene ID" value="SSLN_0001340501"/>
</dbReference>
<dbReference type="AlphaFoldDB" id="A0A183T8V9"/>
<protein>
    <submittedName>
        <fullName evidence="4">Transposase</fullName>
    </submittedName>
</protein>
<feature type="region of interest" description="Disordered" evidence="1">
    <location>
        <begin position="1"/>
        <end position="33"/>
    </location>
</feature>
<name>A0A183T8V9_SCHSO</name>
<dbReference type="Proteomes" id="UP000275846">
    <property type="component" value="Unassembled WGS sequence"/>
</dbReference>
<reference evidence="2 3" key="2">
    <citation type="submission" date="2018-11" db="EMBL/GenBank/DDBJ databases">
        <authorList>
            <consortium name="Pathogen Informatics"/>
        </authorList>
    </citation>
    <scope>NUCLEOTIDE SEQUENCE [LARGE SCALE GENOMIC DNA]</scope>
    <source>
        <strain evidence="2 3">NST_G2</strain>
    </source>
</reference>
<organism evidence="4">
    <name type="scientific">Schistocephalus solidus</name>
    <name type="common">Tapeworm</name>
    <dbReference type="NCBI Taxonomy" id="70667"/>
    <lineage>
        <taxon>Eukaryota</taxon>
        <taxon>Metazoa</taxon>
        <taxon>Spiralia</taxon>
        <taxon>Lophotrochozoa</taxon>
        <taxon>Platyhelminthes</taxon>
        <taxon>Cestoda</taxon>
        <taxon>Eucestoda</taxon>
        <taxon>Diphyllobothriidea</taxon>
        <taxon>Diphyllobothriidae</taxon>
        <taxon>Schistocephalus</taxon>
    </lineage>
</organism>
<gene>
    <name evidence="2" type="ORF">SSLN_LOCUS12907</name>
</gene>
<evidence type="ECO:0000313" key="3">
    <source>
        <dbReference type="Proteomes" id="UP000275846"/>
    </source>
</evidence>
<evidence type="ECO:0000256" key="1">
    <source>
        <dbReference type="SAM" id="MobiDB-lite"/>
    </source>
</evidence>
<evidence type="ECO:0000313" key="4">
    <source>
        <dbReference type="WBParaSite" id="SSLN_0001340501-mRNA-1"/>
    </source>
</evidence>
<sequence>MAYWLRDQDKMVTPAYKRRRPRDEPTGRGNKLTSALGRCEVAQHQRPSSCTNIHAEAEAVNERKFDQSKAEKNRRPGCLSWKHWKQRFDETAIQRVRFDAQGRIATGPVFGVIKGPEMSFFR</sequence>
<evidence type="ECO:0000313" key="2">
    <source>
        <dbReference type="EMBL" id="VDL99292.1"/>
    </source>
</evidence>
<proteinExistence type="predicted"/>
<keyword evidence="3" id="KW-1185">Reference proteome</keyword>
<dbReference type="EMBL" id="UYSU01037634">
    <property type="protein sequence ID" value="VDL99292.1"/>
    <property type="molecule type" value="Genomic_DNA"/>
</dbReference>
<feature type="compositionally biased region" description="Basic and acidic residues" evidence="1">
    <location>
        <begin position="1"/>
        <end position="10"/>
    </location>
</feature>
<accession>A0A183T8V9</accession>